<sequence length="125" mass="14612">MQCVFFTKVLIFLLRRRHSNRTRTSDRICTSSGQSCRANRVRCKCSLRTTKAPSHTRRKLMSSLLAVPIRQDDQVQVVHGHYKGEGRLTVHVSIYTSKEAITKLKLEKDRRKILEHKAVEKMQEY</sequence>
<accession>A0A3B3DN10</accession>
<dbReference type="GO" id="GO:0006412">
    <property type="term" value="P:translation"/>
    <property type="evidence" value="ECO:0007669"/>
    <property type="project" value="InterPro"/>
</dbReference>
<dbReference type="PaxDb" id="30732-ENSOMEP00000031487"/>
<dbReference type="PANTHER" id="PTHR11143">
    <property type="entry name" value="60S RIBOSOMAL PROTEIN L26 FAMILY MEMBER"/>
    <property type="match status" value="1"/>
</dbReference>
<dbReference type="SUPFAM" id="SSF50104">
    <property type="entry name" value="Translation proteins SH3-like domain"/>
    <property type="match status" value="1"/>
</dbReference>
<keyword evidence="3" id="KW-0687">Ribonucleoprotein</keyword>
<dbReference type="InterPro" id="IPR008991">
    <property type="entry name" value="Translation_prot_SH3-like_sf"/>
</dbReference>
<evidence type="ECO:0000313" key="5">
    <source>
        <dbReference type="Proteomes" id="UP000261560"/>
    </source>
</evidence>
<organism evidence="4 5">
    <name type="scientific">Oryzias melastigma</name>
    <name type="common">Marine medaka</name>
    <dbReference type="NCBI Taxonomy" id="30732"/>
    <lineage>
        <taxon>Eukaryota</taxon>
        <taxon>Metazoa</taxon>
        <taxon>Chordata</taxon>
        <taxon>Craniata</taxon>
        <taxon>Vertebrata</taxon>
        <taxon>Euteleostomi</taxon>
        <taxon>Actinopterygii</taxon>
        <taxon>Neopterygii</taxon>
        <taxon>Teleostei</taxon>
        <taxon>Neoteleostei</taxon>
        <taxon>Acanthomorphata</taxon>
        <taxon>Ovalentaria</taxon>
        <taxon>Atherinomorphae</taxon>
        <taxon>Beloniformes</taxon>
        <taxon>Adrianichthyidae</taxon>
        <taxon>Oryziinae</taxon>
        <taxon>Oryzias</taxon>
    </lineage>
</organism>
<dbReference type="AlphaFoldDB" id="A0A3B3DN10"/>
<dbReference type="Proteomes" id="UP000261560">
    <property type="component" value="Unplaced"/>
</dbReference>
<evidence type="ECO:0000256" key="2">
    <source>
        <dbReference type="ARBA" id="ARBA00022980"/>
    </source>
</evidence>
<evidence type="ECO:0008006" key="6">
    <source>
        <dbReference type="Google" id="ProtNLM"/>
    </source>
</evidence>
<dbReference type="Pfam" id="PF16906">
    <property type="entry name" value="Ribosomal_L26"/>
    <property type="match status" value="1"/>
</dbReference>
<reference evidence="4" key="2">
    <citation type="submission" date="2025-09" db="UniProtKB">
        <authorList>
            <consortium name="Ensembl"/>
        </authorList>
    </citation>
    <scope>IDENTIFICATION</scope>
</reference>
<dbReference type="Gene3D" id="2.30.30.30">
    <property type="match status" value="1"/>
</dbReference>
<dbReference type="GO" id="GO:0015934">
    <property type="term" value="C:large ribosomal subunit"/>
    <property type="evidence" value="ECO:0007669"/>
    <property type="project" value="InterPro"/>
</dbReference>
<evidence type="ECO:0000256" key="1">
    <source>
        <dbReference type="ARBA" id="ARBA00010618"/>
    </source>
</evidence>
<comment type="similarity">
    <text evidence="1">Belongs to the universal ribosomal protein uL24 family.</text>
</comment>
<dbReference type="InterPro" id="IPR014722">
    <property type="entry name" value="Rib_uL2_dom2"/>
</dbReference>
<evidence type="ECO:0000313" key="4">
    <source>
        <dbReference type="Ensembl" id="ENSOMEP00000031487.1"/>
    </source>
</evidence>
<dbReference type="InterPro" id="IPR005756">
    <property type="entry name" value="Ribosomal_uL24_euk/arc"/>
</dbReference>
<keyword evidence="5" id="KW-1185">Reference proteome</keyword>
<dbReference type="GO" id="GO:0003735">
    <property type="term" value="F:structural constituent of ribosome"/>
    <property type="evidence" value="ECO:0007669"/>
    <property type="project" value="InterPro"/>
</dbReference>
<evidence type="ECO:0000256" key="3">
    <source>
        <dbReference type="ARBA" id="ARBA00023274"/>
    </source>
</evidence>
<keyword evidence="2" id="KW-0689">Ribosomal protein</keyword>
<name>A0A3B3DN10_ORYME</name>
<dbReference type="STRING" id="30732.ENSOMEP00000031487"/>
<proteinExistence type="inferred from homology"/>
<protein>
    <recommendedName>
        <fullName evidence="6">60S ribosomal protein L26</fullName>
    </recommendedName>
</protein>
<reference evidence="4" key="1">
    <citation type="submission" date="2025-08" db="UniProtKB">
        <authorList>
            <consortium name="Ensembl"/>
        </authorList>
    </citation>
    <scope>IDENTIFICATION</scope>
</reference>
<dbReference type="Ensembl" id="ENSOMET00000022862.1">
    <property type="protein sequence ID" value="ENSOMEP00000031487.1"/>
    <property type="gene ID" value="ENSOMEG00000016560.1"/>
</dbReference>